<dbReference type="AlphaFoldDB" id="A0A5E4M1K7"/>
<evidence type="ECO:0000313" key="1">
    <source>
        <dbReference type="EMBL" id="VVC24694.1"/>
    </source>
</evidence>
<dbReference type="Proteomes" id="UP000325440">
    <property type="component" value="Unassembled WGS sequence"/>
</dbReference>
<keyword evidence="2" id="KW-1185">Reference proteome</keyword>
<sequence length="146" mass="16234">MENTSVYVFVCRFTFQPASHIPLRSQCSRSVLVVLLVSLRSHSTAFRNISTAFGLPRGGRSSIVLARIGSSALHPYAIPSMDEIPDRRKRNTAVAHQGEANAHYTLRAVSESNPVGKGPLGMLRLRRDNAKDNIRKWTELDYFGHG</sequence>
<organism evidence="1 2">
    <name type="scientific">Cinara cedri</name>
    <dbReference type="NCBI Taxonomy" id="506608"/>
    <lineage>
        <taxon>Eukaryota</taxon>
        <taxon>Metazoa</taxon>
        <taxon>Ecdysozoa</taxon>
        <taxon>Arthropoda</taxon>
        <taxon>Hexapoda</taxon>
        <taxon>Insecta</taxon>
        <taxon>Pterygota</taxon>
        <taxon>Neoptera</taxon>
        <taxon>Paraneoptera</taxon>
        <taxon>Hemiptera</taxon>
        <taxon>Sternorrhyncha</taxon>
        <taxon>Aphidomorpha</taxon>
        <taxon>Aphidoidea</taxon>
        <taxon>Aphididae</taxon>
        <taxon>Lachninae</taxon>
        <taxon>Cinara</taxon>
    </lineage>
</organism>
<gene>
    <name evidence="1" type="ORF">CINCED_3A013387</name>
</gene>
<protein>
    <submittedName>
        <fullName evidence="1">Uncharacterized protein</fullName>
    </submittedName>
</protein>
<evidence type="ECO:0000313" key="2">
    <source>
        <dbReference type="Proteomes" id="UP000325440"/>
    </source>
</evidence>
<name>A0A5E4M1K7_9HEMI</name>
<proteinExistence type="predicted"/>
<dbReference type="EMBL" id="CABPRJ010000004">
    <property type="protein sequence ID" value="VVC24694.1"/>
    <property type="molecule type" value="Genomic_DNA"/>
</dbReference>
<accession>A0A5E4M1K7</accession>
<reference evidence="1 2" key="1">
    <citation type="submission" date="2019-08" db="EMBL/GenBank/DDBJ databases">
        <authorList>
            <person name="Alioto T."/>
            <person name="Alioto T."/>
            <person name="Gomez Garrido J."/>
        </authorList>
    </citation>
    <scope>NUCLEOTIDE SEQUENCE [LARGE SCALE GENOMIC DNA]</scope>
</reference>